<reference evidence="4 5" key="2">
    <citation type="journal article" date="2012" name="Open Biol.">
        <title>Characteristics of nucleosomes and linker DNA regions on the genome of the basidiomycete Mixia osmundae revealed by mono- and dinucleosome mapping.</title>
        <authorList>
            <person name="Nishida H."/>
            <person name="Kondo S."/>
            <person name="Matsumoto T."/>
            <person name="Suzuki Y."/>
            <person name="Yoshikawa H."/>
            <person name="Taylor T.D."/>
            <person name="Sugiyama J."/>
        </authorList>
    </citation>
    <scope>NUCLEOTIDE SEQUENCE [LARGE SCALE GENOMIC DNA]</scope>
    <source>
        <strain evidence="5">CBS 9802 / IAM 14324 / JCM 22182 / KY 12970</strain>
    </source>
</reference>
<evidence type="ECO:0000313" key="4">
    <source>
        <dbReference type="EMBL" id="GAA95724.1"/>
    </source>
</evidence>
<protein>
    <recommendedName>
        <fullName evidence="3">Peptidase A1 domain-containing protein</fullName>
    </recommendedName>
</protein>
<reference evidence="4 5" key="1">
    <citation type="journal article" date="2011" name="J. Gen. Appl. Microbiol.">
        <title>Draft genome sequencing of the enigmatic basidiomycete Mixia osmundae.</title>
        <authorList>
            <person name="Nishida H."/>
            <person name="Nagatsuka Y."/>
            <person name="Sugiyama J."/>
        </authorList>
    </citation>
    <scope>NUCLEOTIDE SEQUENCE [LARGE SCALE GENOMIC DNA]</scope>
    <source>
        <strain evidence="5">CBS 9802 / IAM 14324 / JCM 22182 / KY 12970</strain>
    </source>
</reference>
<dbReference type="InParanoid" id="G7DYR4"/>
<dbReference type="InterPro" id="IPR021109">
    <property type="entry name" value="Peptidase_aspartic_dom_sf"/>
</dbReference>
<keyword evidence="5" id="KW-1185">Reference proteome</keyword>
<dbReference type="Gene3D" id="2.40.70.10">
    <property type="entry name" value="Acid Proteases"/>
    <property type="match status" value="2"/>
</dbReference>
<dbReference type="HOGENOM" id="CLU_055664_0_0_1"/>
<evidence type="ECO:0000256" key="1">
    <source>
        <dbReference type="ARBA" id="ARBA00007447"/>
    </source>
</evidence>
<dbReference type="InterPro" id="IPR034164">
    <property type="entry name" value="Pepsin-like_dom"/>
</dbReference>
<dbReference type="PANTHER" id="PTHR47966">
    <property type="entry name" value="BETA-SITE APP-CLEAVING ENZYME, ISOFORM A-RELATED"/>
    <property type="match status" value="1"/>
</dbReference>
<proteinExistence type="inferred from homology"/>
<dbReference type="eggNOG" id="KOG1339">
    <property type="taxonomic scope" value="Eukaryota"/>
</dbReference>
<gene>
    <name evidence="4" type="primary">Mo02381</name>
    <name evidence="4" type="ORF">E5Q_02381</name>
</gene>
<dbReference type="InterPro" id="IPR001461">
    <property type="entry name" value="Aspartic_peptidase_A1"/>
</dbReference>
<dbReference type="PRINTS" id="PR00792">
    <property type="entry name" value="PEPSIN"/>
</dbReference>
<dbReference type="OMA" id="HISSHRW"/>
<dbReference type="GO" id="GO:0006508">
    <property type="term" value="P:proteolysis"/>
    <property type="evidence" value="ECO:0007669"/>
    <property type="project" value="InterPro"/>
</dbReference>
<dbReference type="Proteomes" id="UP000009131">
    <property type="component" value="Unassembled WGS sequence"/>
</dbReference>
<keyword evidence="2" id="KW-0732">Signal</keyword>
<sequence>MRTTAIVLACAASYVVASLSDDHTRFQHHVKRDGGHREHAKRAGTVSVKLTHVVRPIGSRGVRRSLATRAADAAGVHISSHRWSFFTADITTGSGASAQTFSVVVDSGSALLLLGINPAKAYRPGHSAVVGLAHYTASYGDGSVSSTGIMTLDNTELVPGMGVRAHFGAASVASSKSLWAATRADGILGLAPSSMLQLQLGKGWVTYPDELVKNKIIDANIVTVLLWRAAAANQVSGEVIFGGYDKSHNFGSYVFSPRVDIGGYPYWGVHIGIPSLLVSHSSISGAIAHVDTGTTLCYLETSAFRAWARTVKGAVIDEKLGMISVPKGAQVPVLHFQIAGHTFALGSEAQLLPEYELVGLGLDRNRDWSIWSDGGSTSEGSYTLGARFIEQFSVVFDRVYDRIGFAYKESS</sequence>
<feature type="signal peptide" evidence="2">
    <location>
        <begin position="1"/>
        <end position="17"/>
    </location>
</feature>
<evidence type="ECO:0000259" key="3">
    <source>
        <dbReference type="PROSITE" id="PS51767"/>
    </source>
</evidence>
<comment type="caution">
    <text evidence="4">The sequence shown here is derived from an EMBL/GenBank/DDBJ whole genome shotgun (WGS) entry which is preliminary data.</text>
</comment>
<dbReference type="CDD" id="cd05471">
    <property type="entry name" value="pepsin_like"/>
    <property type="match status" value="1"/>
</dbReference>
<dbReference type="EMBL" id="BABT02000062">
    <property type="protein sequence ID" value="GAA95724.1"/>
    <property type="molecule type" value="Genomic_DNA"/>
</dbReference>
<dbReference type="OrthoDB" id="660550at2759"/>
<dbReference type="AlphaFoldDB" id="G7DYR4"/>
<name>G7DYR4_MIXOS</name>
<feature type="chain" id="PRO_5009955588" description="Peptidase A1 domain-containing protein" evidence="2">
    <location>
        <begin position="18"/>
        <end position="411"/>
    </location>
</feature>
<evidence type="ECO:0000256" key="2">
    <source>
        <dbReference type="SAM" id="SignalP"/>
    </source>
</evidence>
<feature type="domain" description="Peptidase A1" evidence="3">
    <location>
        <begin position="86"/>
        <end position="406"/>
    </location>
</feature>
<evidence type="ECO:0000313" key="5">
    <source>
        <dbReference type="Proteomes" id="UP000009131"/>
    </source>
</evidence>
<dbReference type="RefSeq" id="XP_014570206.1">
    <property type="nucleotide sequence ID" value="XM_014714720.1"/>
</dbReference>
<comment type="similarity">
    <text evidence="1">Belongs to the peptidase A1 family.</text>
</comment>
<dbReference type="Pfam" id="PF00026">
    <property type="entry name" value="Asp"/>
    <property type="match status" value="1"/>
</dbReference>
<dbReference type="GO" id="GO:0004190">
    <property type="term" value="F:aspartic-type endopeptidase activity"/>
    <property type="evidence" value="ECO:0007669"/>
    <property type="project" value="InterPro"/>
</dbReference>
<accession>G7DYR4</accession>
<dbReference type="PROSITE" id="PS51767">
    <property type="entry name" value="PEPTIDASE_A1"/>
    <property type="match status" value="1"/>
</dbReference>
<dbReference type="PANTHER" id="PTHR47966:SF74">
    <property type="entry name" value="AGR407CP"/>
    <property type="match status" value="1"/>
</dbReference>
<organism evidence="4 5">
    <name type="scientific">Mixia osmundae (strain CBS 9802 / IAM 14324 / JCM 22182 / KY 12970)</name>
    <dbReference type="NCBI Taxonomy" id="764103"/>
    <lineage>
        <taxon>Eukaryota</taxon>
        <taxon>Fungi</taxon>
        <taxon>Dikarya</taxon>
        <taxon>Basidiomycota</taxon>
        <taxon>Pucciniomycotina</taxon>
        <taxon>Mixiomycetes</taxon>
        <taxon>Mixiales</taxon>
        <taxon>Mixiaceae</taxon>
        <taxon>Mixia</taxon>
    </lineage>
</organism>
<dbReference type="SUPFAM" id="SSF50630">
    <property type="entry name" value="Acid proteases"/>
    <property type="match status" value="1"/>
</dbReference>
<dbReference type="InterPro" id="IPR033121">
    <property type="entry name" value="PEPTIDASE_A1"/>
</dbReference>